<sequence>MANSIYVTIKGKLQGLISQGCSTLDSIGNNFQLGHEDQIFVLQFNHGISRSQNVAHQPVKFVKPLDKSSPLLMMAISNNEELDLMFEFYRTSQAGSQERFYSVNLRNAKLLNLNVQYPHSVNHHDQQPEEVVAVRYKDIVCQHHIAGTSGYCVWEDTVY</sequence>
<keyword evidence="4" id="KW-1185">Reference proteome</keyword>
<dbReference type="Pfam" id="PF05638">
    <property type="entry name" value="T6SS_HCP"/>
    <property type="match status" value="1"/>
</dbReference>
<evidence type="ECO:0000313" key="1">
    <source>
        <dbReference type="EMBL" id="CDG19533.1"/>
    </source>
</evidence>
<dbReference type="InterPro" id="IPR036624">
    <property type="entry name" value="Hcp1-lik_sf"/>
</dbReference>
<dbReference type="PANTHER" id="PTHR34319:SF7">
    <property type="entry name" value="HNH ENDONUCLEASE DOMAIN-CONTAINING PROTEIN"/>
    <property type="match status" value="1"/>
</dbReference>
<proteinExistence type="predicted"/>
<dbReference type="AlphaFoldDB" id="A0A068QX31"/>
<dbReference type="OrthoDB" id="5674026at2"/>
<dbReference type="PANTHER" id="PTHR34319">
    <property type="entry name" value="MAJOR EXPORTED PROTEIN"/>
    <property type="match status" value="1"/>
</dbReference>
<reference evidence="2 4" key="2">
    <citation type="submission" date="2019-07" db="EMBL/GenBank/DDBJ databases">
        <title>Genomic Encyclopedia of Type Strains, Phase I: the one thousand microbial genomes (KMG-I) project.</title>
        <authorList>
            <person name="Kyrpides N."/>
        </authorList>
    </citation>
    <scope>NUCLEOTIDE SEQUENCE [LARGE SCALE GENOMIC DNA]</scope>
    <source>
        <strain evidence="2 4">DSM 17909</strain>
    </source>
</reference>
<dbReference type="Gene3D" id="2.30.110.20">
    <property type="entry name" value="Hcp1-like"/>
    <property type="match status" value="1"/>
</dbReference>
<dbReference type="NCBIfam" id="TIGR03344">
    <property type="entry name" value="VI_effect_Hcp1"/>
    <property type="match status" value="1"/>
</dbReference>
<organism evidence="1 3">
    <name type="scientific">Xenorhabdus doucetiae</name>
    <dbReference type="NCBI Taxonomy" id="351671"/>
    <lineage>
        <taxon>Bacteria</taxon>
        <taxon>Pseudomonadati</taxon>
        <taxon>Pseudomonadota</taxon>
        <taxon>Gammaproteobacteria</taxon>
        <taxon>Enterobacterales</taxon>
        <taxon>Morganellaceae</taxon>
        <taxon>Xenorhabdus</taxon>
    </lineage>
</organism>
<dbReference type="Proteomes" id="UP000032721">
    <property type="component" value="Chromosome"/>
</dbReference>
<dbReference type="EMBL" id="FO704550">
    <property type="protein sequence ID" value="CDG19533.1"/>
    <property type="molecule type" value="Genomic_DNA"/>
</dbReference>
<dbReference type="InterPro" id="IPR008514">
    <property type="entry name" value="T6SS_Hcp"/>
</dbReference>
<accession>A0A068QX31</accession>
<dbReference type="HOGENOM" id="CLU_116190_1_0_6"/>
<evidence type="ECO:0000313" key="4">
    <source>
        <dbReference type="Proteomes" id="UP000324170"/>
    </source>
</evidence>
<dbReference type="SUPFAM" id="SSF141452">
    <property type="entry name" value="Hcp1-like"/>
    <property type="match status" value="1"/>
</dbReference>
<dbReference type="InterPro" id="IPR052947">
    <property type="entry name" value="T6SS_Hcp1_domain"/>
</dbReference>
<evidence type="ECO:0000313" key="3">
    <source>
        <dbReference type="Proteomes" id="UP000032721"/>
    </source>
</evidence>
<gene>
    <name evidence="2" type="ORF">LY16_02486</name>
    <name evidence="1" type="ORF">XDD1_3848</name>
</gene>
<dbReference type="RefSeq" id="WP_045973167.1">
    <property type="nucleotide sequence ID" value="NZ_CAWMED010000001.1"/>
</dbReference>
<dbReference type="EMBL" id="VNHN01000043">
    <property type="protein sequence ID" value="TYP02640.1"/>
    <property type="molecule type" value="Genomic_DNA"/>
</dbReference>
<reference evidence="1 3" key="1">
    <citation type="submission" date="2013-07" db="EMBL/GenBank/DDBJ databases">
        <authorList>
            <person name="Genoscope - CEA"/>
        </authorList>
    </citation>
    <scope>NUCLEOTIDE SEQUENCE [LARGE SCALE GENOMIC DNA]</scope>
    <source>
        <strain evidence="1">FRM16</strain>
        <strain evidence="3">FRM16 / DSM 17909</strain>
    </source>
</reference>
<protein>
    <submittedName>
        <fullName evidence="1">Putative Hcp-like protein of Escherichia coli</fullName>
    </submittedName>
</protein>
<dbReference type="KEGG" id="xdo:XDD1_3848"/>
<dbReference type="Proteomes" id="UP000324170">
    <property type="component" value="Unassembled WGS sequence"/>
</dbReference>
<name>A0A068QX31_9GAMM</name>
<dbReference type="STRING" id="351671.XDD1_3848"/>
<evidence type="ECO:0000313" key="2">
    <source>
        <dbReference type="EMBL" id="TYP02640.1"/>
    </source>
</evidence>